<gene>
    <name evidence="3" type="ORF">LCPAC101_03430</name>
</gene>
<dbReference type="InterPro" id="IPR011004">
    <property type="entry name" value="Trimer_LpxA-like_sf"/>
</dbReference>
<dbReference type="EMBL" id="MK500459">
    <property type="protein sequence ID" value="QBK90058.1"/>
    <property type="molecule type" value="Genomic_DNA"/>
</dbReference>
<dbReference type="CDD" id="cd03349">
    <property type="entry name" value="LbH_XAT"/>
    <property type="match status" value="1"/>
</dbReference>
<name>A0A481Z4S4_9VIRU</name>
<proteinExistence type="inferred from homology"/>
<dbReference type="PANTHER" id="PTHR23416">
    <property type="entry name" value="SIALIC ACID SYNTHASE-RELATED"/>
    <property type="match status" value="1"/>
</dbReference>
<evidence type="ECO:0000256" key="2">
    <source>
        <dbReference type="ARBA" id="ARBA00022679"/>
    </source>
</evidence>
<organism evidence="3">
    <name type="scientific">Pithovirus LCPAC101</name>
    <dbReference type="NCBI Taxonomy" id="2506586"/>
    <lineage>
        <taxon>Viruses</taxon>
        <taxon>Pithoviruses</taxon>
    </lineage>
</organism>
<dbReference type="Gene3D" id="2.160.10.10">
    <property type="entry name" value="Hexapeptide repeat proteins"/>
    <property type="match status" value="1"/>
</dbReference>
<dbReference type="GO" id="GO:0008374">
    <property type="term" value="F:O-acyltransferase activity"/>
    <property type="evidence" value="ECO:0007669"/>
    <property type="project" value="TreeGrafter"/>
</dbReference>
<protein>
    <submittedName>
        <fullName evidence="3">Transferase hexapeptide six repeats protein</fullName>
    </submittedName>
</protein>
<dbReference type="PANTHER" id="PTHR23416:SF23">
    <property type="entry name" value="ACETYLTRANSFERASE C18B11.09C-RELATED"/>
    <property type="match status" value="1"/>
</dbReference>
<sequence length="184" mass="20570">MSTISQNGVVSGRNTFHSGIITIVPPKQGVTIGNFCAIGPNLIIMGTNHDYNYPAVQYTFYNKYLDQQHPGILNSTNIHSKGSINIGNDVWFGNDVVVMAGVNIGDGCCIGARSVVTKDLDPYTICVGTPCKSIKTRYTDKVIQFLLDLKWWDWDDEQFKNNKIFFNSNLNEMNLDSIKELIKL</sequence>
<comment type="similarity">
    <text evidence="1">Belongs to the transferase hexapeptide repeat family.</text>
</comment>
<accession>A0A481Z4S4</accession>
<dbReference type="Pfam" id="PF00132">
    <property type="entry name" value="Hexapep"/>
    <property type="match status" value="1"/>
</dbReference>
<evidence type="ECO:0000313" key="3">
    <source>
        <dbReference type="EMBL" id="QBK90058.1"/>
    </source>
</evidence>
<reference evidence="3" key="1">
    <citation type="journal article" date="2019" name="MBio">
        <title>Virus Genomes from Deep Sea Sediments Expand the Ocean Megavirome and Support Independent Origins of Viral Gigantism.</title>
        <authorList>
            <person name="Backstrom D."/>
            <person name="Yutin N."/>
            <person name="Jorgensen S.L."/>
            <person name="Dharamshi J."/>
            <person name="Homa F."/>
            <person name="Zaremba-Niedwiedzka K."/>
            <person name="Spang A."/>
            <person name="Wolf Y.I."/>
            <person name="Koonin E.V."/>
            <person name="Ettema T.J."/>
        </authorList>
    </citation>
    <scope>NUCLEOTIDE SEQUENCE</scope>
</reference>
<evidence type="ECO:0000256" key="1">
    <source>
        <dbReference type="ARBA" id="ARBA00007274"/>
    </source>
</evidence>
<dbReference type="InterPro" id="IPR051159">
    <property type="entry name" value="Hexapeptide_acetyltransf"/>
</dbReference>
<keyword evidence="2 3" id="KW-0808">Transferase</keyword>
<dbReference type="InterPro" id="IPR001451">
    <property type="entry name" value="Hexapep"/>
</dbReference>
<dbReference type="SUPFAM" id="SSF51161">
    <property type="entry name" value="Trimeric LpxA-like enzymes"/>
    <property type="match status" value="1"/>
</dbReference>